<dbReference type="GO" id="GO:0006098">
    <property type="term" value="P:pentose-phosphate shunt"/>
    <property type="evidence" value="ECO:0007669"/>
    <property type="project" value="InterPro"/>
</dbReference>
<dbReference type="PANTHER" id="PTHR11811">
    <property type="entry name" value="6-PHOSPHOGLUCONATE DEHYDROGENASE"/>
    <property type="match status" value="1"/>
</dbReference>
<comment type="similarity">
    <text evidence="2">Belongs to the 6-phosphogluconate dehydrogenase family.</text>
</comment>
<evidence type="ECO:0000313" key="7">
    <source>
        <dbReference type="EMBL" id="XBO41354.1"/>
    </source>
</evidence>
<dbReference type="EC" id="1.1.1.343" evidence="7"/>
<feature type="region of interest" description="Disordered" evidence="5">
    <location>
        <begin position="321"/>
        <end position="349"/>
    </location>
</feature>
<dbReference type="Gene3D" id="3.40.50.720">
    <property type="entry name" value="NAD(P)-binding Rossmann-like Domain"/>
    <property type="match status" value="1"/>
</dbReference>
<dbReference type="Pfam" id="PF00393">
    <property type="entry name" value="6PGD"/>
    <property type="match status" value="1"/>
</dbReference>
<evidence type="ECO:0000259" key="6">
    <source>
        <dbReference type="SMART" id="SM01350"/>
    </source>
</evidence>
<name>A0AAU7JMQ6_9HYPH</name>
<keyword evidence="4" id="KW-0311">Gluconate utilization</keyword>
<dbReference type="GO" id="GO:0050661">
    <property type="term" value="F:NADP binding"/>
    <property type="evidence" value="ECO:0007669"/>
    <property type="project" value="InterPro"/>
</dbReference>
<reference evidence="7" key="1">
    <citation type="submission" date="2024-05" db="EMBL/GenBank/DDBJ databases">
        <authorList>
            <person name="Kim S."/>
            <person name="Heo J."/>
            <person name="Choi H."/>
            <person name="Choi Y."/>
            <person name="Kwon S.-W."/>
            <person name="Kim Y."/>
        </authorList>
    </citation>
    <scope>NUCLEOTIDE SEQUENCE</scope>
    <source>
        <strain evidence="7">KACC 23698</strain>
    </source>
</reference>
<proteinExistence type="inferred from homology"/>
<dbReference type="NCBIfam" id="TIGR00872">
    <property type="entry name" value="gnd_rel"/>
    <property type="match status" value="1"/>
</dbReference>
<evidence type="ECO:0000256" key="3">
    <source>
        <dbReference type="ARBA" id="ARBA00023002"/>
    </source>
</evidence>
<dbReference type="InterPro" id="IPR006115">
    <property type="entry name" value="6PGDH_NADP-bd"/>
</dbReference>
<dbReference type="PRINTS" id="PR00076">
    <property type="entry name" value="6PGDHDRGNASE"/>
</dbReference>
<dbReference type="RefSeq" id="WP_406858207.1">
    <property type="nucleotide sequence ID" value="NZ_CP157484.1"/>
</dbReference>
<evidence type="ECO:0000256" key="4">
    <source>
        <dbReference type="ARBA" id="ARBA00023064"/>
    </source>
</evidence>
<dbReference type="EMBL" id="CP157484">
    <property type="protein sequence ID" value="XBO41354.1"/>
    <property type="molecule type" value="Genomic_DNA"/>
</dbReference>
<comment type="pathway">
    <text evidence="1">Carbohydrate degradation; pentose phosphate pathway.</text>
</comment>
<dbReference type="NCBIfam" id="NF007161">
    <property type="entry name" value="PRK09599.1"/>
    <property type="match status" value="1"/>
</dbReference>
<dbReference type="GO" id="GO:0019521">
    <property type="term" value="P:D-gluconate metabolic process"/>
    <property type="evidence" value="ECO:0007669"/>
    <property type="project" value="UniProtKB-KW"/>
</dbReference>
<keyword evidence="3 7" id="KW-0560">Oxidoreductase</keyword>
<evidence type="ECO:0000256" key="2">
    <source>
        <dbReference type="ARBA" id="ARBA00008419"/>
    </source>
</evidence>
<accession>A0AAU7JMQ6</accession>
<evidence type="ECO:0000256" key="1">
    <source>
        <dbReference type="ARBA" id="ARBA00004959"/>
    </source>
</evidence>
<gene>
    <name evidence="7" type="primary">gnd</name>
    <name evidence="7" type="ORF">ABEG18_11535</name>
</gene>
<dbReference type="SUPFAM" id="SSF51735">
    <property type="entry name" value="NAD(P)-binding Rossmann-fold domains"/>
    <property type="match status" value="1"/>
</dbReference>
<dbReference type="Gene3D" id="1.10.1040.10">
    <property type="entry name" value="N-(1-d-carboxylethyl)-l-norvaline Dehydrogenase, domain 2"/>
    <property type="match status" value="1"/>
</dbReference>
<dbReference type="InterPro" id="IPR004849">
    <property type="entry name" value="6DGDH_YqeC"/>
</dbReference>
<dbReference type="GO" id="GO:0004616">
    <property type="term" value="F:phosphogluconate dehydrogenase (decarboxylating) activity"/>
    <property type="evidence" value="ECO:0007669"/>
    <property type="project" value="InterPro"/>
</dbReference>
<dbReference type="AlphaFoldDB" id="A0AAU7JMQ6"/>
<dbReference type="InterPro" id="IPR036291">
    <property type="entry name" value="NAD(P)-bd_dom_sf"/>
</dbReference>
<dbReference type="InterPro" id="IPR006114">
    <property type="entry name" value="6PGDH_C"/>
</dbReference>
<dbReference type="Pfam" id="PF03446">
    <property type="entry name" value="NAD_binding_2"/>
    <property type="match status" value="1"/>
</dbReference>
<dbReference type="InterPro" id="IPR006183">
    <property type="entry name" value="Pgluconate_DH"/>
</dbReference>
<dbReference type="InterPro" id="IPR008927">
    <property type="entry name" value="6-PGluconate_DH-like_C_sf"/>
</dbReference>
<dbReference type="InterPro" id="IPR013328">
    <property type="entry name" value="6PGD_dom2"/>
</dbReference>
<feature type="domain" description="6-phosphogluconate dehydrogenase C-terminal" evidence="6">
    <location>
        <begin position="184"/>
        <end position="349"/>
    </location>
</feature>
<sequence>MQLGMIGLGRMGANIVRRLMRNGHSCVVYDRNPEPGRQLAADGATAVADLAGMVAALQAPRRIWLMLPAGPVTEATLGELAALLSPGDVLIDGGNAFWKDDIRRAGELKAKGIHYLDVGTSGGVWGLERGYCLMIGGPKEVVDAMDPIFAALAPGMGDIPRTPGRTGDPRVEQGYLHAGPSGAGHFVKMIHNGIEYGMMQAIAEGFDILRHADSPELPAEHRMTLDVAEIAEVWRRGSVITSWLLDLTSSALASDGELAGYSGFVSDSGEGRWTVQAAVEEAVPAEVLTAALYARFRSRQEHTFAEKVLSAMRMGFGGHVEPPVAKSAPEATGTRDVEIKGPISKGPAA</sequence>
<dbReference type="SUPFAM" id="SSF48179">
    <property type="entry name" value="6-phosphogluconate dehydrogenase C-terminal domain-like"/>
    <property type="match status" value="1"/>
</dbReference>
<dbReference type="SMART" id="SM01350">
    <property type="entry name" value="6PGD"/>
    <property type="match status" value="1"/>
</dbReference>
<protein>
    <submittedName>
        <fullName evidence="7">Phosphogluconate dehydrogenase (NAD(+)-dependent, decarboxylating)</fullName>
        <ecNumber evidence="7">1.1.1.343</ecNumber>
    </submittedName>
</protein>
<organism evidence="7">
    <name type="scientific">Alsobacter sp. KACC 23698</name>
    <dbReference type="NCBI Taxonomy" id="3149229"/>
    <lineage>
        <taxon>Bacteria</taxon>
        <taxon>Pseudomonadati</taxon>
        <taxon>Pseudomonadota</taxon>
        <taxon>Alphaproteobacteria</taxon>
        <taxon>Hyphomicrobiales</taxon>
        <taxon>Alsobacteraceae</taxon>
        <taxon>Alsobacter</taxon>
    </lineage>
</organism>
<evidence type="ECO:0000256" key="5">
    <source>
        <dbReference type="SAM" id="MobiDB-lite"/>
    </source>
</evidence>